<organism evidence="1 2">
    <name type="scientific">Arctium lappa</name>
    <name type="common">Greater burdock</name>
    <name type="synonym">Lappa major</name>
    <dbReference type="NCBI Taxonomy" id="4217"/>
    <lineage>
        <taxon>Eukaryota</taxon>
        <taxon>Viridiplantae</taxon>
        <taxon>Streptophyta</taxon>
        <taxon>Embryophyta</taxon>
        <taxon>Tracheophyta</taxon>
        <taxon>Spermatophyta</taxon>
        <taxon>Magnoliopsida</taxon>
        <taxon>eudicotyledons</taxon>
        <taxon>Gunneridae</taxon>
        <taxon>Pentapetalae</taxon>
        <taxon>asterids</taxon>
        <taxon>campanulids</taxon>
        <taxon>Asterales</taxon>
        <taxon>Asteraceae</taxon>
        <taxon>Carduoideae</taxon>
        <taxon>Cardueae</taxon>
        <taxon>Arctiinae</taxon>
        <taxon>Arctium</taxon>
    </lineage>
</organism>
<name>A0ACB8ZXJ2_ARCLA</name>
<reference evidence="1 2" key="2">
    <citation type="journal article" date="2022" name="Mol. Ecol. Resour.">
        <title>The genomes of chicory, endive, great burdock and yacon provide insights into Asteraceae paleo-polyploidization history and plant inulin production.</title>
        <authorList>
            <person name="Fan W."/>
            <person name="Wang S."/>
            <person name="Wang H."/>
            <person name="Wang A."/>
            <person name="Jiang F."/>
            <person name="Liu H."/>
            <person name="Zhao H."/>
            <person name="Xu D."/>
            <person name="Zhang Y."/>
        </authorList>
    </citation>
    <scope>NUCLEOTIDE SEQUENCE [LARGE SCALE GENOMIC DNA]</scope>
    <source>
        <strain evidence="2">cv. Niubang</strain>
    </source>
</reference>
<evidence type="ECO:0000313" key="1">
    <source>
        <dbReference type="EMBL" id="KAI3702278.1"/>
    </source>
</evidence>
<comment type="caution">
    <text evidence="1">The sequence shown here is derived from an EMBL/GenBank/DDBJ whole genome shotgun (WGS) entry which is preliminary data.</text>
</comment>
<keyword evidence="2" id="KW-1185">Reference proteome</keyword>
<protein>
    <submittedName>
        <fullName evidence="1">Uncharacterized protein</fullName>
    </submittedName>
</protein>
<gene>
    <name evidence="1" type="ORF">L6452_28011</name>
</gene>
<reference evidence="2" key="1">
    <citation type="journal article" date="2022" name="Mol. Ecol. Resour.">
        <title>The genomes of chicory, endive, great burdock and yacon provide insights into Asteraceae palaeo-polyploidization history and plant inulin production.</title>
        <authorList>
            <person name="Fan W."/>
            <person name="Wang S."/>
            <person name="Wang H."/>
            <person name="Wang A."/>
            <person name="Jiang F."/>
            <person name="Liu H."/>
            <person name="Zhao H."/>
            <person name="Xu D."/>
            <person name="Zhang Y."/>
        </authorList>
    </citation>
    <scope>NUCLEOTIDE SEQUENCE [LARGE SCALE GENOMIC DNA]</scope>
    <source>
        <strain evidence="2">cv. Niubang</strain>
    </source>
</reference>
<proteinExistence type="predicted"/>
<sequence>MASKNIFAEISNIPKKNFAAERKLERRFGVERESGQLLPGVWTAASVWDCGSGWNLTRSSLTPEVLAKLSWTTFKKKIMDKYCSERALDKIELEFQNLKKGSMSISDYSKQFLEKLSLVEHLAPNEKMKIKTHLLGLPAEMKMTVRNAKVATLEEAIEESFFVEDDIAQGKEERGQVSEKRKWIG</sequence>
<dbReference type="Proteomes" id="UP001055879">
    <property type="component" value="Linkage Group LG09"/>
</dbReference>
<dbReference type="EMBL" id="CM042055">
    <property type="protein sequence ID" value="KAI3702278.1"/>
    <property type="molecule type" value="Genomic_DNA"/>
</dbReference>
<accession>A0ACB8ZXJ2</accession>
<evidence type="ECO:0000313" key="2">
    <source>
        <dbReference type="Proteomes" id="UP001055879"/>
    </source>
</evidence>